<reference evidence="9" key="1">
    <citation type="journal article" date="2014" name="Front. Microbiol.">
        <title>High frequency of phylogenetically diverse reductive dehalogenase-homologous genes in deep subseafloor sedimentary metagenomes.</title>
        <authorList>
            <person name="Kawai M."/>
            <person name="Futagami T."/>
            <person name="Toyoda A."/>
            <person name="Takaki Y."/>
            <person name="Nishi S."/>
            <person name="Hori S."/>
            <person name="Arai W."/>
            <person name="Tsubouchi T."/>
            <person name="Morono Y."/>
            <person name="Uchiyama I."/>
            <person name="Ito T."/>
            <person name="Fujiyama A."/>
            <person name="Inagaki F."/>
            <person name="Takami H."/>
        </authorList>
    </citation>
    <scope>NUCLEOTIDE SEQUENCE</scope>
    <source>
        <strain evidence="9">Expedition CK06-06</strain>
    </source>
</reference>
<evidence type="ECO:0000313" key="9">
    <source>
        <dbReference type="EMBL" id="GAF77927.1"/>
    </source>
</evidence>
<evidence type="ECO:0000256" key="2">
    <source>
        <dbReference type="ARBA" id="ARBA00013147"/>
    </source>
</evidence>
<comment type="caution">
    <text evidence="9">The sequence shown here is derived from an EMBL/GenBank/DDBJ whole genome shotgun (WGS) entry which is preliminary data.</text>
</comment>
<dbReference type="PROSITE" id="PS00858">
    <property type="entry name" value="PREPHENATE_DEHYDR_2"/>
    <property type="match status" value="1"/>
</dbReference>
<keyword evidence="3" id="KW-0028">Amino-acid biosynthesis</keyword>
<accession>X0SPY0</accession>
<comment type="catalytic activity">
    <reaction evidence="7">
        <text>prephenate + H(+) = 3-phenylpyruvate + CO2 + H2O</text>
        <dbReference type="Rhea" id="RHEA:21648"/>
        <dbReference type="ChEBI" id="CHEBI:15377"/>
        <dbReference type="ChEBI" id="CHEBI:15378"/>
        <dbReference type="ChEBI" id="CHEBI:16526"/>
        <dbReference type="ChEBI" id="CHEBI:18005"/>
        <dbReference type="ChEBI" id="CHEBI:29934"/>
        <dbReference type="EC" id="4.2.1.51"/>
    </reaction>
</comment>
<organism evidence="9">
    <name type="scientific">marine sediment metagenome</name>
    <dbReference type="NCBI Taxonomy" id="412755"/>
    <lineage>
        <taxon>unclassified sequences</taxon>
        <taxon>metagenomes</taxon>
        <taxon>ecological metagenomes</taxon>
    </lineage>
</organism>
<evidence type="ECO:0000256" key="1">
    <source>
        <dbReference type="ARBA" id="ARBA00004741"/>
    </source>
</evidence>
<dbReference type="EMBL" id="BARS01008378">
    <property type="protein sequence ID" value="GAF77927.1"/>
    <property type="molecule type" value="Genomic_DNA"/>
</dbReference>
<protein>
    <recommendedName>
        <fullName evidence="2">prephenate dehydratase</fullName>
        <ecNumber evidence="2">4.2.1.51</ecNumber>
    </recommendedName>
</protein>
<dbReference type="CDD" id="cd04905">
    <property type="entry name" value="ACT_CM-PDT"/>
    <property type="match status" value="1"/>
</dbReference>
<evidence type="ECO:0000256" key="3">
    <source>
        <dbReference type="ARBA" id="ARBA00022605"/>
    </source>
</evidence>
<dbReference type="GO" id="GO:0005737">
    <property type="term" value="C:cytoplasm"/>
    <property type="evidence" value="ECO:0007669"/>
    <property type="project" value="TreeGrafter"/>
</dbReference>
<dbReference type="GO" id="GO:0009094">
    <property type="term" value="P:L-phenylalanine biosynthetic process"/>
    <property type="evidence" value="ECO:0007669"/>
    <property type="project" value="UniProtKB-KW"/>
</dbReference>
<name>X0SPY0_9ZZZZ</name>
<dbReference type="InterPro" id="IPR018528">
    <property type="entry name" value="Preph_deHydtase_CS"/>
</dbReference>
<dbReference type="Pfam" id="PF01842">
    <property type="entry name" value="ACT"/>
    <property type="match status" value="1"/>
</dbReference>
<dbReference type="Gene3D" id="3.30.70.260">
    <property type="match status" value="1"/>
</dbReference>
<dbReference type="InterPro" id="IPR002912">
    <property type="entry name" value="ACT_dom"/>
</dbReference>
<dbReference type="SUPFAM" id="SSF55021">
    <property type="entry name" value="ACT-like"/>
    <property type="match status" value="1"/>
</dbReference>
<dbReference type="AlphaFoldDB" id="X0SPY0"/>
<keyword evidence="5" id="KW-0584">Phenylalanine biosynthesis</keyword>
<dbReference type="InterPro" id="IPR045865">
    <property type="entry name" value="ACT-like_dom_sf"/>
</dbReference>
<evidence type="ECO:0000256" key="4">
    <source>
        <dbReference type="ARBA" id="ARBA00023141"/>
    </source>
</evidence>
<feature type="domain" description="ACT" evidence="8">
    <location>
        <begin position="1"/>
        <end position="73"/>
    </location>
</feature>
<dbReference type="PROSITE" id="PS51671">
    <property type="entry name" value="ACT"/>
    <property type="match status" value="1"/>
</dbReference>
<dbReference type="FunFam" id="3.30.70.260:FF:000012">
    <property type="entry name" value="Prephenate dehydratase"/>
    <property type="match status" value="1"/>
</dbReference>
<gene>
    <name evidence="9" type="ORF">S01H1_15984</name>
</gene>
<dbReference type="PANTHER" id="PTHR21022:SF19">
    <property type="entry name" value="PREPHENATE DEHYDRATASE-RELATED"/>
    <property type="match status" value="1"/>
</dbReference>
<evidence type="ECO:0000256" key="7">
    <source>
        <dbReference type="ARBA" id="ARBA00047848"/>
    </source>
</evidence>
<evidence type="ECO:0000256" key="5">
    <source>
        <dbReference type="ARBA" id="ARBA00023222"/>
    </source>
</evidence>
<sequence>MKDKAGALHNVLTPFKKSNINLTKIESRPSKKKAWKYYFFVDMQGHIKNKKVKGALKKLEKNCTYLKVLGSYPSEK</sequence>
<keyword evidence="6" id="KW-0456">Lyase</keyword>
<keyword evidence="4" id="KW-0057">Aromatic amino acid biosynthesis</keyword>
<dbReference type="GO" id="GO:0004664">
    <property type="term" value="F:prephenate dehydratase activity"/>
    <property type="evidence" value="ECO:0007669"/>
    <property type="project" value="UniProtKB-EC"/>
</dbReference>
<evidence type="ECO:0000256" key="6">
    <source>
        <dbReference type="ARBA" id="ARBA00023239"/>
    </source>
</evidence>
<dbReference type="PANTHER" id="PTHR21022">
    <property type="entry name" value="PREPHENATE DEHYDRATASE P PROTEIN"/>
    <property type="match status" value="1"/>
</dbReference>
<proteinExistence type="predicted"/>
<evidence type="ECO:0000259" key="8">
    <source>
        <dbReference type="PROSITE" id="PS51671"/>
    </source>
</evidence>
<dbReference type="EC" id="4.2.1.51" evidence="2"/>
<comment type="pathway">
    <text evidence="1">Amino-acid biosynthesis; L-phenylalanine biosynthesis; phenylpyruvate from prephenate: step 1/1.</text>
</comment>